<dbReference type="Proteomes" id="UP001497527">
    <property type="component" value="Unassembled WGS sequence"/>
</dbReference>
<evidence type="ECO:0000313" key="1">
    <source>
        <dbReference type="EMBL" id="CAL2101614.1"/>
    </source>
</evidence>
<name>A0ABM9P7Z0_9FLAO</name>
<dbReference type="EMBL" id="CAXJIO010000010">
    <property type="protein sequence ID" value="CAL2101614.1"/>
    <property type="molecule type" value="Genomic_DNA"/>
</dbReference>
<evidence type="ECO:0000313" key="2">
    <source>
        <dbReference type="Proteomes" id="UP001497527"/>
    </source>
</evidence>
<accession>A0ABM9P7Z0</accession>
<sequence length="75" mass="8792">MDYIKGRGAQHNTHNKFLQHQREVLDDFLNYCEQENESADTNKTTYLEIFPKTILNKVTSPDIGFTYSMNPYQGM</sequence>
<evidence type="ECO:0008006" key="3">
    <source>
        <dbReference type="Google" id="ProtNLM"/>
    </source>
</evidence>
<gene>
    <name evidence="1" type="ORF">T190423A01A_10177</name>
</gene>
<organism evidence="1 2">
    <name type="scientific">Tenacibaculum polynesiense</name>
    <dbReference type="NCBI Taxonomy" id="3137857"/>
    <lineage>
        <taxon>Bacteria</taxon>
        <taxon>Pseudomonadati</taxon>
        <taxon>Bacteroidota</taxon>
        <taxon>Flavobacteriia</taxon>
        <taxon>Flavobacteriales</taxon>
        <taxon>Flavobacteriaceae</taxon>
        <taxon>Tenacibaculum</taxon>
    </lineage>
</organism>
<reference evidence="1 2" key="1">
    <citation type="submission" date="2024-05" db="EMBL/GenBank/DDBJ databases">
        <authorList>
            <person name="Duchaud E."/>
        </authorList>
    </citation>
    <scope>NUCLEOTIDE SEQUENCE [LARGE SCALE GENOMIC DNA]</scope>
    <source>
        <strain evidence="1">Ena-SAMPLE-TAB-13-05-2024-13:56:06:370-140308</strain>
    </source>
</reference>
<comment type="caution">
    <text evidence="1">The sequence shown here is derived from an EMBL/GenBank/DDBJ whole genome shotgun (WGS) entry which is preliminary data.</text>
</comment>
<keyword evidence="2" id="KW-1185">Reference proteome</keyword>
<protein>
    <recommendedName>
        <fullName evidence="3">Integrase</fullName>
    </recommendedName>
</protein>
<proteinExistence type="predicted"/>